<accession>A0AAN7TC23</accession>
<dbReference type="EMBL" id="JAVRRL010000071">
    <property type="protein sequence ID" value="KAK5109063.1"/>
    <property type="molecule type" value="Genomic_DNA"/>
</dbReference>
<dbReference type="PANTHER" id="PTHR15090">
    <property type="entry name" value="SEQUESTOSOME 1-RELATED"/>
    <property type="match status" value="1"/>
</dbReference>
<dbReference type="Proteomes" id="UP001310890">
    <property type="component" value="Unassembled WGS sequence"/>
</dbReference>
<feature type="transmembrane region" description="Helical" evidence="7">
    <location>
        <begin position="12"/>
        <end position="30"/>
    </location>
</feature>
<evidence type="ECO:0000313" key="11">
    <source>
        <dbReference type="Proteomes" id="UP001310890"/>
    </source>
</evidence>
<name>A0AAN7TC23_9PEZI</name>
<dbReference type="SMART" id="SM00054">
    <property type="entry name" value="EFh"/>
    <property type="match status" value="2"/>
</dbReference>
<feature type="compositionally biased region" description="Basic and acidic residues" evidence="6">
    <location>
        <begin position="799"/>
        <end position="813"/>
    </location>
</feature>
<dbReference type="Gene3D" id="3.30.60.90">
    <property type="match status" value="1"/>
</dbReference>
<sequence length="913" mass="100884">MTSVSQLSRYRPAVVAVATIAAAYGAYTLYTTFSGTVINHGLHRRNAVRRRRTVGNGNVQFDIHVSEADAEAPLGRLVMSHGSIHTVEHELHRGQLPTRGRILQDLGGFSEEAYAEAIRVSVHAILANCLLATSAEMRNRLSTTIFSPLLPLLEAGSDDITSLILARDLLVELLSETDTVLIMAAFEQHFFGGPPAASHSADIRRPPQEIAETVIFDGANGVAKDSQGQGIKGLLYYIAEEDAKRKAYEHRGIFCEECDKSPIRGIRWHCLNCPDFDLCSTCESKTDHPKTHVFVKIKIPIPVLSQPDLQQPSWYPGDPRKIWPSLPLAERTLLANRYGFEEAQVEALYDQFSCLANVCTAADSSGVEGAMDNRAFRKALTPARWPQRFAPNAVYDRMFAFYDRESKGVIGFVDFVDGMSYLRGPQRYTPLERALRGFDVDGDGYCDRTDFLRMLRAKYVIQRQLVCDAVEMHQADESLDAMRVLRSSQPISSVFNNEGIPLGDTRQPRGKQADVHGDLQPLDDTKTILDEDDPWPRSSHWVSLGRESDAESRERLRIHLSRFADRLHEGEGDPSQQRDFTLRGIRAENGTIHVVATSEGDTNHVQHLEAAATSSDQIRVPSFVPSSSTEALNPALVEDQARGTNESIDANTAAVHDVLAQVLEKGFNEMLDPLFQDKERQDQEAIDSRAERTQWWEATDKAIALRLAVQEELRDGAQHDPLMAAAYEAHVTERPPTPVGPDLQAAIVPTDARSLAQREAEIAEQDLEKLLKSAGYGMVDGTDEERDSQHALSGGTAGRRSDDSGGLDVRSEALDPTMPQNRADDHPPPDPPITSNPPANTEPPNNTPPPTSSSTPSPEHLHKLADLDVIDRQLSARGGPGRLSMAEIKQRVAADSTQQLRGLVTNWLEWASF</sequence>
<dbReference type="InterPro" id="IPR052260">
    <property type="entry name" value="Autophagy_Rcpt_SigReg"/>
</dbReference>
<feature type="compositionally biased region" description="Basic and acidic residues" evidence="6">
    <location>
        <begin position="511"/>
        <end position="529"/>
    </location>
</feature>
<dbReference type="InterPro" id="IPR002048">
    <property type="entry name" value="EF_hand_dom"/>
</dbReference>
<keyword evidence="7" id="KW-1133">Transmembrane helix</keyword>
<gene>
    <name evidence="10" type="ORF">LTR62_007519</name>
</gene>
<dbReference type="GO" id="GO:0008270">
    <property type="term" value="F:zinc ion binding"/>
    <property type="evidence" value="ECO:0007669"/>
    <property type="project" value="UniProtKB-KW"/>
</dbReference>
<feature type="domain" description="EF-hand" evidence="9">
    <location>
        <begin position="390"/>
        <end position="425"/>
    </location>
</feature>
<dbReference type="PANTHER" id="PTHR15090:SF8">
    <property type="entry name" value="ZZ-TYPE ZINC FINGER-CONTAINING PROTEIN"/>
    <property type="match status" value="1"/>
</dbReference>
<keyword evidence="7" id="KW-0812">Transmembrane</keyword>
<keyword evidence="3" id="KW-0862">Zinc</keyword>
<evidence type="ECO:0000256" key="4">
    <source>
        <dbReference type="ARBA" id="ARBA00022837"/>
    </source>
</evidence>
<evidence type="ECO:0000256" key="2">
    <source>
        <dbReference type="ARBA" id="ARBA00022771"/>
    </source>
</evidence>
<dbReference type="Gene3D" id="1.10.238.10">
    <property type="entry name" value="EF-hand"/>
    <property type="match status" value="1"/>
</dbReference>
<feature type="domain" description="EF-hand" evidence="9">
    <location>
        <begin position="426"/>
        <end position="461"/>
    </location>
</feature>
<evidence type="ECO:0000256" key="3">
    <source>
        <dbReference type="ARBA" id="ARBA00022833"/>
    </source>
</evidence>
<feature type="region of interest" description="Disordered" evidence="6">
    <location>
        <begin position="496"/>
        <end position="531"/>
    </location>
</feature>
<dbReference type="PROSITE" id="PS01357">
    <property type="entry name" value="ZF_ZZ_1"/>
    <property type="match status" value="1"/>
</dbReference>
<keyword evidence="2 5" id="KW-0863">Zinc-finger</keyword>
<dbReference type="InterPro" id="IPR043145">
    <property type="entry name" value="Znf_ZZ_sf"/>
</dbReference>
<comment type="caution">
    <text evidence="10">The sequence shown here is derived from an EMBL/GenBank/DDBJ whole genome shotgun (WGS) entry which is preliminary data.</text>
</comment>
<evidence type="ECO:0000256" key="1">
    <source>
        <dbReference type="ARBA" id="ARBA00022723"/>
    </source>
</evidence>
<dbReference type="Pfam" id="PF00569">
    <property type="entry name" value="ZZ"/>
    <property type="match status" value="1"/>
</dbReference>
<evidence type="ECO:0000313" key="10">
    <source>
        <dbReference type="EMBL" id="KAK5109063.1"/>
    </source>
</evidence>
<dbReference type="InterPro" id="IPR011992">
    <property type="entry name" value="EF-hand-dom_pair"/>
</dbReference>
<keyword evidence="7" id="KW-0472">Membrane</keyword>
<feature type="region of interest" description="Disordered" evidence="6">
    <location>
        <begin position="778"/>
        <end position="860"/>
    </location>
</feature>
<keyword evidence="4" id="KW-0106">Calcium</keyword>
<keyword evidence="1" id="KW-0479">Metal-binding</keyword>
<evidence type="ECO:0000259" key="9">
    <source>
        <dbReference type="PROSITE" id="PS50222"/>
    </source>
</evidence>
<dbReference type="CDD" id="cd02340">
    <property type="entry name" value="ZZ_NBR1_like"/>
    <property type="match status" value="1"/>
</dbReference>
<dbReference type="PROSITE" id="PS50135">
    <property type="entry name" value="ZF_ZZ_2"/>
    <property type="match status" value="1"/>
</dbReference>
<evidence type="ECO:0000259" key="8">
    <source>
        <dbReference type="PROSITE" id="PS50135"/>
    </source>
</evidence>
<feature type="domain" description="ZZ-type" evidence="8">
    <location>
        <begin position="250"/>
        <end position="302"/>
    </location>
</feature>
<dbReference type="InterPro" id="IPR018247">
    <property type="entry name" value="EF_Hand_1_Ca_BS"/>
</dbReference>
<reference evidence="10" key="1">
    <citation type="submission" date="2023-08" db="EMBL/GenBank/DDBJ databases">
        <title>Black Yeasts Isolated from many extreme environments.</title>
        <authorList>
            <person name="Coleine C."/>
            <person name="Stajich J.E."/>
            <person name="Selbmann L."/>
        </authorList>
    </citation>
    <scope>NUCLEOTIDE SEQUENCE</scope>
    <source>
        <strain evidence="10">CCFEE 5401</strain>
    </source>
</reference>
<proteinExistence type="predicted"/>
<dbReference type="AlphaFoldDB" id="A0AAN7TC23"/>
<dbReference type="PROSITE" id="PS00018">
    <property type="entry name" value="EF_HAND_1"/>
    <property type="match status" value="1"/>
</dbReference>
<evidence type="ECO:0000256" key="7">
    <source>
        <dbReference type="SAM" id="Phobius"/>
    </source>
</evidence>
<dbReference type="PROSITE" id="PS50222">
    <property type="entry name" value="EF_HAND_2"/>
    <property type="match status" value="2"/>
</dbReference>
<organism evidence="10 11">
    <name type="scientific">Meristemomyces frigidus</name>
    <dbReference type="NCBI Taxonomy" id="1508187"/>
    <lineage>
        <taxon>Eukaryota</taxon>
        <taxon>Fungi</taxon>
        <taxon>Dikarya</taxon>
        <taxon>Ascomycota</taxon>
        <taxon>Pezizomycotina</taxon>
        <taxon>Dothideomycetes</taxon>
        <taxon>Dothideomycetidae</taxon>
        <taxon>Mycosphaerellales</taxon>
        <taxon>Teratosphaeriaceae</taxon>
        <taxon>Meristemomyces</taxon>
    </lineage>
</organism>
<dbReference type="SUPFAM" id="SSF47473">
    <property type="entry name" value="EF-hand"/>
    <property type="match status" value="1"/>
</dbReference>
<protein>
    <submittedName>
        <fullName evidence="10">Uncharacterized protein</fullName>
    </submittedName>
</protein>
<dbReference type="SMART" id="SM00291">
    <property type="entry name" value="ZnF_ZZ"/>
    <property type="match status" value="1"/>
</dbReference>
<dbReference type="GO" id="GO:0005509">
    <property type="term" value="F:calcium ion binding"/>
    <property type="evidence" value="ECO:0007669"/>
    <property type="project" value="InterPro"/>
</dbReference>
<evidence type="ECO:0000256" key="6">
    <source>
        <dbReference type="SAM" id="MobiDB-lite"/>
    </source>
</evidence>
<dbReference type="InterPro" id="IPR000433">
    <property type="entry name" value="Znf_ZZ"/>
</dbReference>
<evidence type="ECO:0000256" key="5">
    <source>
        <dbReference type="PROSITE-ProRule" id="PRU00228"/>
    </source>
</evidence>
<dbReference type="SUPFAM" id="SSF57850">
    <property type="entry name" value="RING/U-box"/>
    <property type="match status" value="1"/>
</dbReference>